<comment type="caution">
    <text evidence="4">The sequence shown here is derived from an EMBL/GenBank/DDBJ whole genome shotgun (WGS) entry which is preliminary data.</text>
</comment>
<evidence type="ECO:0000313" key="4">
    <source>
        <dbReference type="EMBL" id="KFE56123.1"/>
    </source>
</evidence>
<dbReference type="OrthoDB" id="9801056at2"/>
<gene>
    <name evidence="4" type="ORF">IV01_09960</name>
</gene>
<reference evidence="4 5" key="1">
    <citation type="submission" date="2014-07" db="EMBL/GenBank/DDBJ databases">
        <title>Draft Genome Sequences of Environmental Pseudomonas syringae strains.</title>
        <authorList>
            <person name="Baltrus D.A."/>
            <person name="Berge O."/>
            <person name="Morris C."/>
        </authorList>
    </citation>
    <scope>NUCLEOTIDE SEQUENCE [LARGE SCALE GENOMIC DNA]</scope>
    <source>
        <strain evidence="4 5">GAW0119</strain>
    </source>
</reference>
<feature type="domain" description="NAD-dependent epimerase/dehydratase" evidence="3">
    <location>
        <begin position="8"/>
        <end position="230"/>
    </location>
</feature>
<dbReference type="Pfam" id="PF01370">
    <property type="entry name" value="Epimerase"/>
    <property type="match status" value="1"/>
</dbReference>
<dbReference type="Proteomes" id="UP000028631">
    <property type="component" value="Unassembled WGS sequence"/>
</dbReference>
<evidence type="ECO:0000256" key="1">
    <source>
        <dbReference type="ARBA" id="ARBA00005125"/>
    </source>
</evidence>
<sequence>MNGRPAMIAVTGATGFVGGALVRHLAEQSAYKVRVATRTAYVPPGDRVEHVHIGNLTPECDWAAFVNGVDVIVHAAARVHLLNDSAENPDDEYFRVNVASTLNLANQAVLAGVKRFIFISSIKVNGESTLKGAPFTADQPSDPSDAYGVSKCKAEQRLRELADRTGMEVVIIRPVLVYGPGVKANFFNMMRWLDKGMPLPLGAVDNLRSLVALDNLVDLIVRCTWHPAAANQTFLVSDGDDLSTTSLLRHVANALGKPARLIPVPVWLLNTGASALGKKAFLQRLCGSLQVDISKTCTMLDWTPPVGVEVAMSKTARYFLEHKE</sequence>
<comment type="pathway">
    <text evidence="1">Bacterial outer membrane biogenesis; LPS O-antigen biosynthesis.</text>
</comment>
<accession>A0A085VL10</accession>
<comment type="similarity">
    <text evidence="2">Belongs to the NAD(P)-dependent epimerase/dehydratase family.</text>
</comment>
<dbReference type="EMBL" id="JPQU01000029">
    <property type="protein sequence ID" value="KFE56123.1"/>
    <property type="molecule type" value="Genomic_DNA"/>
</dbReference>
<dbReference type="InterPro" id="IPR036291">
    <property type="entry name" value="NAD(P)-bd_dom_sf"/>
</dbReference>
<dbReference type="Gene3D" id="3.40.50.720">
    <property type="entry name" value="NAD(P)-binding Rossmann-like Domain"/>
    <property type="match status" value="1"/>
</dbReference>
<dbReference type="AlphaFoldDB" id="A0A085VL10"/>
<evidence type="ECO:0000313" key="5">
    <source>
        <dbReference type="Proteomes" id="UP000028631"/>
    </source>
</evidence>
<dbReference type="PANTHER" id="PTHR43000">
    <property type="entry name" value="DTDP-D-GLUCOSE 4,6-DEHYDRATASE-RELATED"/>
    <property type="match status" value="1"/>
</dbReference>
<evidence type="ECO:0000256" key="2">
    <source>
        <dbReference type="ARBA" id="ARBA00007637"/>
    </source>
</evidence>
<keyword evidence="5" id="KW-1185">Reference proteome</keyword>
<dbReference type="CDD" id="cd05232">
    <property type="entry name" value="UDP_G4E_4_SDR_e"/>
    <property type="match status" value="1"/>
</dbReference>
<dbReference type="PATRIC" id="fig|317.175.peg.2069"/>
<dbReference type="RefSeq" id="WP_032627900.1">
    <property type="nucleotide sequence ID" value="NZ_JPQU01000029.1"/>
</dbReference>
<proteinExistence type="inferred from homology"/>
<evidence type="ECO:0000259" key="3">
    <source>
        <dbReference type="Pfam" id="PF01370"/>
    </source>
</evidence>
<organism evidence="4 5">
    <name type="scientific">Pseudomonas syringae</name>
    <dbReference type="NCBI Taxonomy" id="317"/>
    <lineage>
        <taxon>Bacteria</taxon>
        <taxon>Pseudomonadati</taxon>
        <taxon>Pseudomonadota</taxon>
        <taxon>Gammaproteobacteria</taxon>
        <taxon>Pseudomonadales</taxon>
        <taxon>Pseudomonadaceae</taxon>
        <taxon>Pseudomonas</taxon>
    </lineage>
</organism>
<name>A0A085VL10_PSESX</name>
<dbReference type="SUPFAM" id="SSF51735">
    <property type="entry name" value="NAD(P)-binding Rossmann-fold domains"/>
    <property type="match status" value="1"/>
</dbReference>
<dbReference type="InterPro" id="IPR001509">
    <property type="entry name" value="Epimerase_deHydtase"/>
</dbReference>
<protein>
    <submittedName>
        <fullName evidence="4">NAD-dependent dehydratase</fullName>
    </submittedName>
</protein>